<protein>
    <submittedName>
        <fullName evidence="3">Inosine-uridine nucleoside N-ribohydrolase</fullName>
    </submittedName>
</protein>
<evidence type="ECO:0000313" key="3">
    <source>
        <dbReference type="EMBL" id="SHM73101.1"/>
    </source>
</evidence>
<keyword evidence="1" id="KW-0732">Signal</keyword>
<dbReference type="RefSeq" id="WP_073093494.1">
    <property type="nucleotide sequence ID" value="NZ_FRCY01000003.1"/>
</dbReference>
<dbReference type="AlphaFoldDB" id="A0A1M7L4W9"/>
<dbReference type="SUPFAM" id="SSF53590">
    <property type="entry name" value="Nucleoside hydrolase"/>
    <property type="match status" value="1"/>
</dbReference>
<dbReference type="InterPro" id="IPR036452">
    <property type="entry name" value="Ribo_hydro-like"/>
</dbReference>
<keyword evidence="4" id="KW-1185">Reference proteome</keyword>
<dbReference type="Gene3D" id="3.90.245.10">
    <property type="entry name" value="Ribonucleoside hydrolase-like"/>
    <property type="match status" value="1"/>
</dbReference>
<keyword evidence="3" id="KW-0378">Hydrolase</keyword>
<feature type="domain" description="Inosine/uridine-preferring nucleoside hydrolase" evidence="2">
    <location>
        <begin position="24"/>
        <end position="244"/>
    </location>
</feature>
<dbReference type="PANTHER" id="PTHR43264:SF1">
    <property type="entry name" value="INOSINE_URIDINE-PREFERRING NUCLEOSIDE HYDROLASE DOMAIN-CONTAINING PROTEIN"/>
    <property type="match status" value="1"/>
</dbReference>
<dbReference type="OrthoDB" id="128573at2"/>
<dbReference type="Proteomes" id="UP000184513">
    <property type="component" value="Unassembled WGS sequence"/>
</dbReference>
<evidence type="ECO:0000313" key="4">
    <source>
        <dbReference type="Proteomes" id="UP000184513"/>
    </source>
</evidence>
<name>A0A1M7L4W9_9BACT</name>
<feature type="chain" id="PRO_5012342072" evidence="1">
    <location>
        <begin position="20"/>
        <end position="320"/>
    </location>
</feature>
<sequence>MKTLLLSFATLICAVTAYAQPTKVILDTDLDSAVDDVGTMAILHNLADHGRLEILGIVVTSNDRYAPQCADAINHYFKRPTIPIGVEKGIPLKDVSKYTGEISRNFSHRLKAYGEAEDATRLYRSLLAGETDGAVVIVTVGHLTNLKHLIQSGPDEISELSGLELIRKKVKLWACMGGQFPEGKEANFYRPDPESTQIAVNTWPGRVIFSGWEIGNEIITGGPYLKKSIAPESPVYQAYRLFNDFSGRQSWDQSILLYLVSPEKYWDLGPKGNAVVYQDGSNTWKMDKNGQQQYLLPKMAAGEIAKVLDALMVGIYRPAF</sequence>
<dbReference type="STRING" id="388280.SAMN04488057_103112"/>
<dbReference type="Pfam" id="PF01156">
    <property type="entry name" value="IU_nuc_hydro"/>
    <property type="match status" value="1"/>
</dbReference>
<accession>A0A1M7L4W9</accession>
<dbReference type="PANTHER" id="PTHR43264">
    <property type="match status" value="1"/>
</dbReference>
<dbReference type="GO" id="GO:0016799">
    <property type="term" value="F:hydrolase activity, hydrolyzing N-glycosyl compounds"/>
    <property type="evidence" value="ECO:0007669"/>
    <property type="project" value="InterPro"/>
</dbReference>
<dbReference type="InterPro" id="IPR001910">
    <property type="entry name" value="Inosine/uridine_hydrolase_dom"/>
</dbReference>
<gene>
    <name evidence="3" type="ORF">SAMN04488057_103112</name>
</gene>
<reference evidence="3 4" key="1">
    <citation type="submission" date="2016-11" db="EMBL/GenBank/DDBJ databases">
        <authorList>
            <person name="Jaros S."/>
            <person name="Januszkiewicz K."/>
            <person name="Wedrychowicz H."/>
        </authorList>
    </citation>
    <scope>NUCLEOTIDE SEQUENCE [LARGE SCALE GENOMIC DNA]</scope>
    <source>
        <strain evidence="3 4">CGMCC 1.6102</strain>
    </source>
</reference>
<proteinExistence type="predicted"/>
<organism evidence="3 4">
    <name type="scientific">Cyclobacterium lianum</name>
    <dbReference type="NCBI Taxonomy" id="388280"/>
    <lineage>
        <taxon>Bacteria</taxon>
        <taxon>Pseudomonadati</taxon>
        <taxon>Bacteroidota</taxon>
        <taxon>Cytophagia</taxon>
        <taxon>Cytophagales</taxon>
        <taxon>Cyclobacteriaceae</taxon>
        <taxon>Cyclobacterium</taxon>
    </lineage>
</organism>
<evidence type="ECO:0000259" key="2">
    <source>
        <dbReference type="Pfam" id="PF01156"/>
    </source>
</evidence>
<evidence type="ECO:0000256" key="1">
    <source>
        <dbReference type="SAM" id="SignalP"/>
    </source>
</evidence>
<dbReference type="EMBL" id="FRCY01000003">
    <property type="protein sequence ID" value="SHM73101.1"/>
    <property type="molecule type" value="Genomic_DNA"/>
</dbReference>
<feature type="signal peptide" evidence="1">
    <location>
        <begin position="1"/>
        <end position="19"/>
    </location>
</feature>